<feature type="transmembrane region" description="Helical" evidence="6">
    <location>
        <begin position="14"/>
        <end position="36"/>
    </location>
</feature>
<dbReference type="CDD" id="cd07731">
    <property type="entry name" value="ComA-like_MBL-fold"/>
    <property type="match status" value="1"/>
</dbReference>
<feature type="transmembrane region" description="Helical" evidence="6">
    <location>
        <begin position="501"/>
        <end position="523"/>
    </location>
</feature>
<gene>
    <name evidence="8" type="ORF">FRUB_02363</name>
</gene>
<feature type="transmembrane region" description="Helical" evidence="6">
    <location>
        <begin position="470"/>
        <end position="489"/>
    </location>
</feature>
<evidence type="ECO:0000259" key="7">
    <source>
        <dbReference type="SMART" id="SM00849"/>
    </source>
</evidence>
<evidence type="ECO:0000313" key="9">
    <source>
        <dbReference type="Proteomes" id="UP000214646"/>
    </source>
</evidence>
<evidence type="ECO:0000256" key="3">
    <source>
        <dbReference type="ARBA" id="ARBA00022692"/>
    </source>
</evidence>
<feature type="domain" description="Metallo-beta-lactamase" evidence="7">
    <location>
        <begin position="565"/>
        <end position="765"/>
    </location>
</feature>
<dbReference type="SMART" id="SM00849">
    <property type="entry name" value="Lactamase_B"/>
    <property type="match status" value="1"/>
</dbReference>
<keyword evidence="9" id="KW-1185">Reference proteome</keyword>
<accession>A0A225DSY4</accession>
<comment type="caution">
    <text evidence="8">The sequence shown here is derived from an EMBL/GenBank/DDBJ whole genome shotgun (WGS) entry which is preliminary data.</text>
</comment>
<dbReference type="GO" id="GO:0005886">
    <property type="term" value="C:plasma membrane"/>
    <property type="evidence" value="ECO:0007669"/>
    <property type="project" value="UniProtKB-SubCell"/>
</dbReference>
<evidence type="ECO:0000313" key="8">
    <source>
        <dbReference type="EMBL" id="OWK44431.1"/>
    </source>
</evidence>
<dbReference type="SUPFAM" id="SSF56281">
    <property type="entry name" value="Metallo-hydrolase/oxidoreductase"/>
    <property type="match status" value="1"/>
</dbReference>
<evidence type="ECO:0000256" key="1">
    <source>
        <dbReference type="ARBA" id="ARBA00004651"/>
    </source>
</evidence>
<dbReference type="PANTHER" id="PTHR30619:SF1">
    <property type="entry name" value="RECOMBINATION PROTEIN 2"/>
    <property type="match status" value="1"/>
</dbReference>
<dbReference type="InterPro" id="IPR001279">
    <property type="entry name" value="Metallo-B-lactamas"/>
</dbReference>
<evidence type="ECO:0000256" key="2">
    <source>
        <dbReference type="ARBA" id="ARBA00022475"/>
    </source>
</evidence>
<evidence type="ECO:0000256" key="6">
    <source>
        <dbReference type="SAM" id="Phobius"/>
    </source>
</evidence>
<keyword evidence="5 6" id="KW-0472">Membrane</keyword>
<keyword evidence="4 6" id="KW-1133">Transmembrane helix</keyword>
<dbReference type="Pfam" id="PF00753">
    <property type="entry name" value="Lactamase_B"/>
    <property type="match status" value="1"/>
</dbReference>
<comment type="subcellular location">
    <subcellularLocation>
        <location evidence="1">Cell membrane</location>
        <topology evidence="1">Multi-pass membrane protein</topology>
    </subcellularLocation>
</comment>
<keyword evidence="3 6" id="KW-0812">Transmembrane</keyword>
<dbReference type="AlphaFoldDB" id="A0A225DSY4"/>
<dbReference type="InterPro" id="IPR025405">
    <property type="entry name" value="DUF4131"/>
</dbReference>
<dbReference type="Pfam" id="PF03772">
    <property type="entry name" value="Competence"/>
    <property type="match status" value="1"/>
</dbReference>
<dbReference type="Pfam" id="PF13567">
    <property type="entry name" value="DUF4131"/>
    <property type="match status" value="1"/>
</dbReference>
<dbReference type="InterPro" id="IPR004477">
    <property type="entry name" value="ComEC_N"/>
</dbReference>
<proteinExistence type="predicted"/>
<dbReference type="InterPro" id="IPR036866">
    <property type="entry name" value="RibonucZ/Hydroxyglut_hydro"/>
</dbReference>
<dbReference type="NCBIfam" id="TIGR00360">
    <property type="entry name" value="ComEC_N-term"/>
    <property type="match status" value="1"/>
</dbReference>
<sequence>MAIAVTIGLMADRYFGVTIEWGLAVACGGVVGWACLNRVRPMLAIVLLWAAFAGLGAAYHHAHRHSFDADDIGEFATPEPSLVRVRGVLTEDPITRLAPKTDALEPIRRPDRDAVELRVTGLGARDGGWVPASGLARLTVEREAGAKGQPPLVGLRAGDAVELVGMLTRPNGPSNPGERDYADYLLDQRTRAEIRVSDTTAGVVRTGTGDGSAAGWLSVLRRRATTALTDALPHHEATVAIALLLGDGSAMEREEWDAYVRTGVVHALAISGQHLAVLAGFIWVILRAAGVRRDRGAWVVLVVIVGYTILTGLRPSGVRSAAMVAAVCGGIVLRRPAGPANAFALGWLVVVALNPTDPFSLGSRLSFLSVFVLIWGVGRWLQPAPLSPLEQLIDASRPLWVKAVRAVGRAIFAAYAITVVLSAVNAPLLIADQNVVSPVGIVIGPVVVILTTVALLAGFLLMLFSSLGWVAVPFAVATQYSLAACTWVVQFADDLPAGANYVPGVSMWWLVGFYAGVAAVVLLGPAWRFRTVCALAAWVLVGVAAPSFRSGPTDELRVTFLAVGKGGCLVIETPDGRCLIYDVGTTSGPGVVRRVVAPYLWFRGVRRVDELFISHADTDHFNGVGELARRFPIGQVTLTPSFVDKPTAEVAAALEVFRKHHLVTRLAAVGDRFTAPGVEIETLHPPPVGPVGSENERSLVLLIRHEGHSILLTGDLEKAGASGLLAQTPRQADVLMAPHHGSRAALPRRLLDWSRPHLVVVSRGIPQGNTVKPTEGGPDRPIWDTHTSGAIILRSHPSGLVAEPFRGESMVVRRGR</sequence>
<feature type="transmembrane region" description="Helical" evidence="6">
    <location>
        <begin position="298"/>
        <end position="316"/>
    </location>
</feature>
<evidence type="ECO:0000256" key="5">
    <source>
        <dbReference type="ARBA" id="ARBA00023136"/>
    </source>
</evidence>
<dbReference type="EMBL" id="NIDE01000003">
    <property type="protein sequence ID" value="OWK44431.1"/>
    <property type="molecule type" value="Genomic_DNA"/>
</dbReference>
<feature type="transmembrane region" description="Helical" evidence="6">
    <location>
        <begin position="263"/>
        <end position="286"/>
    </location>
</feature>
<evidence type="ECO:0000256" key="4">
    <source>
        <dbReference type="ARBA" id="ARBA00022989"/>
    </source>
</evidence>
<dbReference type="Proteomes" id="UP000214646">
    <property type="component" value="Unassembled WGS sequence"/>
</dbReference>
<keyword evidence="2" id="KW-1003">Cell membrane</keyword>
<dbReference type="InterPro" id="IPR052159">
    <property type="entry name" value="Competence_DNA_uptake"/>
</dbReference>
<feature type="transmembrane region" description="Helical" evidence="6">
    <location>
        <begin position="406"/>
        <end position="430"/>
    </location>
</feature>
<name>A0A225DSY4_9BACT</name>
<dbReference type="Gene3D" id="3.60.15.10">
    <property type="entry name" value="Ribonuclease Z/Hydroxyacylglutathione hydrolase-like"/>
    <property type="match status" value="1"/>
</dbReference>
<feature type="transmembrane region" description="Helical" evidence="6">
    <location>
        <begin position="43"/>
        <end position="62"/>
    </location>
</feature>
<dbReference type="PANTHER" id="PTHR30619">
    <property type="entry name" value="DNA INTERNALIZATION/COMPETENCE PROTEIN COMEC/REC2"/>
    <property type="match status" value="1"/>
</dbReference>
<protein>
    <submittedName>
        <fullName evidence="8">DNA internalization-related competence protein ComEC/Rec2</fullName>
    </submittedName>
</protein>
<feature type="transmembrane region" description="Helical" evidence="6">
    <location>
        <begin position="442"/>
        <end position="464"/>
    </location>
</feature>
<organism evidence="8 9">
    <name type="scientific">Fimbriiglobus ruber</name>
    <dbReference type="NCBI Taxonomy" id="1908690"/>
    <lineage>
        <taxon>Bacteria</taxon>
        <taxon>Pseudomonadati</taxon>
        <taxon>Planctomycetota</taxon>
        <taxon>Planctomycetia</taxon>
        <taxon>Gemmatales</taxon>
        <taxon>Gemmataceae</taxon>
        <taxon>Fimbriiglobus</taxon>
    </lineage>
</organism>
<reference evidence="9" key="1">
    <citation type="submission" date="2017-06" db="EMBL/GenBank/DDBJ databases">
        <title>Genome analysis of Fimbriiglobus ruber SP5, the first member of the order Planctomycetales with confirmed chitinolytic capability.</title>
        <authorList>
            <person name="Ravin N.V."/>
            <person name="Rakitin A.L."/>
            <person name="Ivanova A.A."/>
            <person name="Beletsky A.V."/>
            <person name="Kulichevskaya I.S."/>
            <person name="Mardanov A.V."/>
            <person name="Dedysh S.N."/>
        </authorList>
    </citation>
    <scope>NUCLEOTIDE SEQUENCE [LARGE SCALE GENOMIC DNA]</scope>
    <source>
        <strain evidence="9">SP5</strain>
    </source>
</reference>
<dbReference type="InterPro" id="IPR035681">
    <property type="entry name" value="ComA-like_MBL"/>
</dbReference>